<dbReference type="PANTHER" id="PTHR11766:SF0">
    <property type="entry name" value="TYROSINE--TRNA LIGASE, MITOCHONDRIAL"/>
    <property type="match status" value="1"/>
</dbReference>
<keyword evidence="1 8" id="KW-0436">Ligase</keyword>
<evidence type="ECO:0000256" key="7">
    <source>
        <dbReference type="ARBA" id="ARBA00048248"/>
    </source>
</evidence>
<dbReference type="GO" id="GO:0004831">
    <property type="term" value="F:tyrosine-tRNA ligase activity"/>
    <property type="evidence" value="ECO:0007669"/>
    <property type="project" value="UniProtKB-EC"/>
</dbReference>
<dbReference type="EMBL" id="CYZR01000003">
    <property type="protein sequence ID" value="CUN75497.1"/>
    <property type="molecule type" value="Genomic_DNA"/>
</dbReference>
<evidence type="ECO:0000256" key="2">
    <source>
        <dbReference type="ARBA" id="ARBA00022741"/>
    </source>
</evidence>
<comment type="catalytic activity">
    <reaction evidence="7 8">
        <text>tRNA(Tyr) + L-tyrosine + ATP = L-tyrosyl-tRNA(Tyr) + AMP + diphosphate + H(+)</text>
        <dbReference type="Rhea" id="RHEA:10220"/>
        <dbReference type="Rhea" id="RHEA-COMP:9706"/>
        <dbReference type="Rhea" id="RHEA-COMP:9707"/>
        <dbReference type="ChEBI" id="CHEBI:15378"/>
        <dbReference type="ChEBI" id="CHEBI:30616"/>
        <dbReference type="ChEBI" id="CHEBI:33019"/>
        <dbReference type="ChEBI" id="CHEBI:58315"/>
        <dbReference type="ChEBI" id="CHEBI:78442"/>
        <dbReference type="ChEBI" id="CHEBI:78536"/>
        <dbReference type="ChEBI" id="CHEBI:456215"/>
        <dbReference type="EC" id="6.1.1.1"/>
    </reaction>
</comment>
<reference evidence="11 12" key="1">
    <citation type="submission" date="2015-09" db="EMBL/GenBank/DDBJ databases">
        <authorList>
            <consortium name="Pathogen Informatics"/>
        </authorList>
    </citation>
    <scope>NUCLEOTIDE SEQUENCE [LARGE SCALE GENOMIC DNA]</scope>
    <source>
        <strain evidence="11 12">2789STDY5834858</strain>
    </source>
</reference>
<evidence type="ECO:0000256" key="4">
    <source>
        <dbReference type="ARBA" id="ARBA00022884"/>
    </source>
</evidence>
<keyword evidence="5 8" id="KW-0648">Protein biosynthesis</keyword>
<dbReference type="InterPro" id="IPR024107">
    <property type="entry name" value="Tyr-tRNA-ligase_bac_1"/>
</dbReference>
<evidence type="ECO:0000256" key="8">
    <source>
        <dbReference type="HAMAP-Rule" id="MF_02006"/>
    </source>
</evidence>
<dbReference type="PROSITE" id="PS50889">
    <property type="entry name" value="S4"/>
    <property type="match status" value="1"/>
</dbReference>
<sequence length="406" mass="45708">MSNVLDTLLERGYIKQFTHEEETRELLEKEKITFYIGFDPTADSLHVGHFITMMFMAHMQRAGHRPIALIGGGTAMVGDPSGKTDMRKMLTKEEIENNVASIKKQMEKFIDFSDDKAILANNADWLLKLNYVDFLREVGVHFSVNRMLTAECFKQRLEKGLSFLEFNYMLMQGYDFYVLNQKYNCKMELGGDDQWSNMIAGVELVRRKAQGQAMAMTCTLLTNSQGQKMGKTVGGALWLDPKKTSPYDFYQYWRNVDDADVEKCLRLLTFVPMDEIKKLAALEGAAINEAKKVLAFEVTKLIHGEDEAKKAQSAAESLFGAGGNMDNVPTVKIENEQVGSLLLDILVAGKIIPSKAEGKRLVQQGGLSLNGEKVTDIKRTLNKEDFEDGVALIKRGKKNFNKIIIE</sequence>
<dbReference type="Pfam" id="PF00579">
    <property type="entry name" value="tRNA-synt_1b"/>
    <property type="match status" value="1"/>
</dbReference>
<dbReference type="CDD" id="cd00805">
    <property type="entry name" value="TyrRS_core"/>
    <property type="match status" value="1"/>
</dbReference>
<feature type="short sequence motif" description="'HIGH' region" evidence="8">
    <location>
        <begin position="40"/>
        <end position="49"/>
    </location>
</feature>
<evidence type="ECO:0000256" key="5">
    <source>
        <dbReference type="ARBA" id="ARBA00022917"/>
    </source>
</evidence>
<evidence type="ECO:0000256" key="3">
    <source>
        <dbReference type="ARBA" id="ARBA00022840"/>
    </source>
</evidence>
<evidence type="ECO:0000313" key="12">
    <source>
        <dbReference type="Proteomes" id="UP000095488"/>
    </source>
</evidence>
<feature type="binding site" evidence="8">
    <location>
        <position position="35"/>
    </location>
    <ligand>
        <name>L-tyrosine</name>
        <dbReference type="ChEBI" id="CHEBI:58315"/>
    </ligand>
</feature>
<feature type="binding site" evidence="8">
    <location>
        <position position="172"/>
    </location>
    <ligand>
        <name>L-tyrosine</name>
        <dbReference type="ChEBI" id="CHEBI:58315"/>
    </ligand>
</feature>
<protein>
    <recommendedName>
        <fullName evidence="8">Tyrosine--tRNA ligase</fullName>
        <ecNumber evidence="8">6.1.1.1</ecNumber>
    </recommendedName>
    <alternativeName>
        <fullName evidence="8">Tyrosyl-tRNA synthetase</fullName>
        <shortName evidence="8">TyrRS</shortName>
    </alternativeName>
</protein>
<dbReference type="Gene3D" id="1.10.240.10">
    <property type="entry name" value="Tyrosyl-Transfer RNA Synthetase"/>
    <property type="match status" value="1"/>
</dbReference>
<dbReference type="Gene3D" id="3.40.50.620">
    <property type="entry name" value="HUPs"/>
    <property type="match status" value="1"/>
</dbReference>
<dbReference type="PANTHER" id="PTHR11766">
    <property type="entry name" value="TYROSYL-TRNA SYNTHETASE"/>
    <property type="match status" value="1"/>
</dbReference>
<organism evidence="11 12">
    <name type="scientific">Sarcina ventriculi</name>
    <name type="common">Clostridium ventriculi</name>
    <dbReference type="NCBI Taxonomy" id="1267"/>
    <lineage>
        <taxon>Bacteria</taxon>
        <taxon>Bacillati</taxon>
        <taxon>Bacillota</taxon>
        <taxon>Clostridia</taxon>
        <taxon>Eubacteriales</taxon>
        <taxon>Clostridiaceae</taxon>
        <taxon>Sarcina</taxon>
    </lineage>
</organism>
<dbReference type="EC" id="6.1.1.1" evidence="8"/>
<dbReference type="InterPro" id="IPR054608">
    <property type="entry name" value="SYY-like_C"/>
</dbReference>
<dbReference type="SMART" id="SM00363">
    <property type="entry name" value="S4"/>
    <property type="match status" value="1"/>
</dbReference>
<gene>
    <name evidence="8 11" type="primary">tyrS</name>
    <name evidence="11" type="ORF">ERS852473_00999</name>
</gene>
<keyword evidence="12" id="KW-1185">Reference proteome</keyword>
<dbReference type="SUPFAM" id="SSF52374">
    <property type="entry name" value="Nucleotidylyl transferase"/>
    <property type="match status" value="1"/>
</dbReference>
<proteinExistence type="inferred from homology"/>
<accession>A0ABM9UP50</accession>
<dbReference type="Pfam" id="PF22421">
    <property type="entry name" value="SYY_C-terminal"/>
    <property type="match status" value="1"/>
</dbReference>
<dbReference type="HAMAP" id="MF_02006">
    <property type="entry name" value="Tyr_tRNA_synth_type1"/>
    <property type="match status" value="1"/>
</dbReference>
<keyword evidence="3 8" id="KW-0067">ATP-binding</keyword>
<dbReference type="RefSeq" id="WP_055258256.1">
    <property type="nucleotide sequence ID" value="NZ_CABIXL010000003.1"/>
</dbReference>
<comment type="similarity">
    <text evidence="8">Belongs to the class-I aminoacyl-tRNA synthetase family. TyrS type 1 subfamily.</text>
</comment>
<keyword evidence="4 9" id="KW-0694">RNA-binding</keyword>
<evidence type="ECO:0000313" key="11">
    <source>
        <dbReference type="EMBL" id="CUN75497.1"/>
    </source>
</evidence>
<dbReference type="InterPro" id="IPR002305">
    <property type="entry name" value="aa-tRNA-synth_Ic"/>
</dbReference>
<keyword evidence="8" id="KW-0963">Cytoplasm</keyword>
<evidence type="ECO:0000256" key="1">
    <source>
        <dbReference type="ARBA" id="ARBA00022598"/>
    </source>
</evidence>
<feature type="short sequence motif" description="'KMSKS' region" evidence="8">
    <location>
        <begin position="228"/>
        <end position="232"/>
    </location>
</feature>
<feature type="binding site" evidence="8">
    <location>
        <position position="168"/>
    </location>
    <ligand>
        <name>L-tyrosine</name>
        <dbReference type="ChEBI" id="CHEBI:58315"/>
    </ligand>
</feature>
<evidence type="ECO:0000256" key="6">
    <source>
        <dbReference type="ARBA" id="ARBA00023146"/>
    </source>
</evidence>
<comment type="function">
    <text evidence="8">Catalyzes the attachment of tyrosine to tRNA(Tyr) in a two-step reaction: tyrosine is first activated by ATP to form Tyr-AMP and then transferred to the acceptor end of tRNA(Tyr).</text>
</comment>
<dbReference type="SUPFAM" id="SSF55174">
    <property type="entry name" value="Alpha-L RNA-binding motif"/>
    <property type="match status" value="1"/>
</dbReference>
<evidence type="ECO:0000259" key="10">
    <source>
        <dbReference type="SMART" id="SM00363"/>
    </source>
</evidence>
<dbReference type="InterPro" id="IPR001412">
    <property type="entry name" value="aa-tRNA-synth_I_CS"/>
</dbReference>
<dbReference type="PRINTS" id="PR01040">
    <property type="entry name" value="TRNASYNTHTYR"/>
</dbReference>
<evidence type="ECO:0000256" key="9">
    <source>
        <dbReference type="PROSITE-ProRule" id="PRU00182"/>
    </source>
</evidence>
<comment type="subcellular location">
    <subcellularLocation>
        <location evidence="8">Cytoplasm</location>
    </subcellularLocation>
</comment>
<dbReference type="PROSITE" id="PS00178">
    <property type="entry name" value="AA_TRNA_LIGASE_I"/>
    <property type="match status" value="1"/>
</dbReference>
<feature type="binding site" evidence="8">
    <location>
        <position position="231"/>
    </location>
    <ligand>
        <name>ATP</name>
        <dbReference type="ChEBI" id="CHEBI:30616"/>
    </ligand>
</feature>
<dbReference type="Gene3D" id="3.10.290.10">
    <property type="entry name" value="RNA-binding S4 domain"/>
    <property type="match status" value="1"/>
</dbReference>
<keyword evidence="6 8" id="KW-0030">Aminoacyl-tRNA synthetase</keyword>
<dbReference type="NCBIfam" id="TIGR00234">
    <property type="entry name" value="tyrS"/>
    <property type="match status" value="1"/>
</dbReference>
<keyword evidence="2 8" id="KW-0547">Nucleotide-binding</keyword>
<dbReference type="InterPro" id="IPR024088">
    <property type="entry name" value="Tyr-tRNA-ligase_bac-type"/>
</dbReference>
<dbReference type="InterPro" id="IPR014729">
    <property type="entry name" value="Rossmann-like_a/b/a_fold"/>
</dbReference>
<name>A0ABM9UP50_SARVE</name>
<dbReference type="InterPro" id="IPR002307">
    <property type="entry name" value="Tyr-tRNA-ligase"/>
</dbReference>
<feature type="domain" description="RNA-binding S4" evidence="10">
    <location>
        <begin position="341"/>
        <end position="401"/>
    </location>
</feature>
<dbReference type="InterPro" id="IPR002942">
    <property type="entry name" value="S4_RNA-bd"/>
</dbReference>
<comment type="subunit">
    <text evidence="8">Homodimer.</text>
</comment>
<dbReference type="Proteomes" id="UP000095488">
    <property type="component" value="Unassembled WGS sequence"/>
</dbReference>
<dbReference type="InterPro" id="IPR036986">
    <property type="entry name" value="S4_RNA-bd_sf"/>
</dbReference>
<comment type="caution">
    <text evidence="11">The sequence shown here is derived from an EMBL/GenBank/DDBJ whole genome shotgun (WGS) entry which is preliminary data.</text>
</comment>